<dbReference type="OrthoDB" id="9803054at2"/>
<dbReference type="PANTHER" id="PTHR12815:SF47">
    <property type="entry name" value="TRANSLOCATION AND ASSEMBLY MODULE SUBUNIT TAMA"/>
    <property type="match status" value="1"/>
</dbReference>
<keyword evidence="5" id="KW-0677">Repeat</keyword>
<evidence type="ECO:0000313" key="11">
    <source>
        <dbReference type="EMBL" id="TCK62436.1"/>
    </source>
</evidence>
<dbReference type="PANTHER" id="PTHR12815">
    <property type="entry name" value="SORTING AND ASSEMBLY MACHINERY SAMM50 PROTEIN FAMILY MEMBER"/>
    <property type="match status" value="1"/>
</dbReference>
<dbReference type="Proteomes" id="UP000294614">
    <property type="component" value="Unassembled WGS sequence"/>
</dbReference>
<dbReference type="PROSITE" id="PS51779">
    <property type="entry name" value="POTRA"/>
    <property type="match status" value="3"/>
</dbReference>
<dbReference type="Pfam" id="PF07244">
    <property type="entry name" value="POTRA"/>
    <property type="match status" value="5"/>
</dbReference>
<evidence type="ECO:0000256" key="1">
    <source>
        <dbReference type="ARBA" id="ARBA00004370"/>
    </source>
</evidence>
<keyword evidence="6" id="KW-0472">Membrane</keyword>
<dbReference type="PIRSF" id="PIRSF006076">
    <property type="entry name" value="OM_assembly_OMP85"/>
    <property type="match status" value="1"/>
</dbReference>
<feature type="domain" description="POTRA" evidence="10">
    <location>
        <begin position="92"/>
        <end position="169"/>
    </location>
</feature>
<accession>A0A4R1KCZ4</accession>
<dbReference type="GO" id="GO:0071709">
    <property type="term" value="P:membrane assembly"/>
    <property type="evidence" value="ECO:0007669"/>
    <property type="project" value="InterPro"/>
</dbReference>
<evidence type="ECO:0000256" key="6">
    <source>
        <dbReference type="ARBA" id="ARBA00023136"/>
    </source>
</evidence>
<dbReference type="NCBIfam" id="TIGR03303">
    <property type="entry name" value="OM_YaeT"/>
    <property type="match status" value="1"/>
</dbReference>
<comment type="caution">
    <text evidence="11">The sequence shown here is derived from an EMBL/GenBank/DDBJ whole genome shotgun (WGS) entry which is preliminary data.</text>
</comment>
<proteinExistence type="predicted"/>
<name>A0A4R1KCZ4_9BACT</name>
<feature type="domain" description="POTRA" evidence="10">
    <location>
        <begin position="344"/>
        <end position="414"/>
    </location>
</feature>
<evidence type="ECO:0000256" key="3">
    <source>
        <dbReference type="ARBA" id="ARBA00022692"/>
    </source>
</evidence>
<evidence type="ECO:0000256" key="2">
    <source>
        <dbReference type="ARBA" id="ARBA00022452"/>
    </source>
</evidence>
<dbReference type="Gene3D" id="3.10.20.310">
    <property type="entry name" value="membrane protein fhac"/>
    <property type="match status" value="5"/>
</dbReference>
<feature type="chain" id="PRO_5020443939" description="Outer membrane protein assembly factor BamA" evidence="9">
    <location>
        <begin position="21"/>
        <end position="748"/>
    </location>
</feature>
<feature type="signal peptide" evidence="9">
    <location>
        <begin position="1"/>
        <end position="20"/>
    </location>
</feature>
<reference evidence="11 12" key="1">
    <citation type="submission" date="2019-03" db="EMBL/GenBank/DDBJ databases">
        <title>Genomic Encyclopedia of Type Strains, Phase IV (KMG-IV): sequencing the most valuable type-strain genomes for metagenomic binning, comparative biology and taxonomic classification.</title>
        <authorList>
            <person name="Goeker M."/>
        </authorList>
    </citation>
    <scope>NUCLEOTIDE SEQUENCE [LARGE SCALE GENOMIC DNA]</scope>
    <source>
        <strain evidence="11 12">DSM 24984</strain>
    </source>
</reference>
<dbReference type="EMBL" id="SMGG01000003">
    <property type="protein sequence ID" value="TCK62436.1"/>
    <property type="molecule type" value="Genomic_DNA"/>
</dbReference>
<dbReference type="InterPro" id="IPR010827">
    <property type="entry name" value="BamA/TamA_POTRA"/>
</dbReference>
<keyword evidence="7" id="KW-0998">Cell outer membrane</keyword>
<keyword evidence="2" id="KW-1134">Transmembrane beta strand</keyword>
<dbReference type="Gene3D" id="2.40.160.50">
    <property type="entry name" value="membrane protein fhac: a member of the omp85/tpsb transporter family"/>
    <property type="match status" value="1"/>
</dbReference>
<comment type="subcellular location">
    <subcellularLocation>
        <location evidence="1">Membrane</location>
    </subcellularLocation>
</comment>
<keyword evidence="4 9" id="KW-0732">Signal</keyword>
<evidence type="ECO:0000256" key="8">
    <source>
        <dbReference type="NCBIfam" id="TIGR03303"/>
    </source>
</evidence>
<evidence type="ECO:0000256" key="9">
    <source>
        <dbReference type="SAM" id="SignalP"/>
    </source>
</evidence>
<sequence>MKTNFFFIALITLFSFNALAATIDSVEIKGNRRVPTATIQKYTVKEGTEFDLGAVDRSIKSLFASGLVTDAAVDMKVDEDRLVLVYQISEKPYVNSVYFNGNSEIKTRILEETVNPMAGQLLDSKKVETNLALIQEKYADEKFYTAKINVEVEDRNDNSVDIVYSIDEGVQAKIYDIKIVGNKYFSKKQILKSIETSKKGFWSWLSGSGKLKKTELRTDLEKIKAIYLKEGFAKVQVGEPDIVISDDKKKIYITLKINEGIRYKVANIEFSGYEHATLDELKKSVSLKTGDWFNVEMFQNDIKSVTSVFTQKGFAYANVDPDTSMKDDAATIDIKFGVEENHLVYINRINIRGNTKSRDNVIRREFDIVEGQLYNSALISDSKRHLEFLDFFDQVRVAETRVAEDQIDLDVDVNDKMTGMFSLAAGYSSVDKLIGTVSVTQKNLFGKGYELTTKGEFSSSRADYTISFVNPWLFDRPYSFSLDLFKTNREYDDYDKKSKGFAIGLGHQLIKRKLYGSVRFRYEENEIANIEDYAADIIKAQEGESKIISLTPSLKWSTTNHPYLPTKGNQSTLFLKLAGGPMGGDYTFGKLGMETSQYVTLFWKVVLMAHLEGGYIQMFDGKDAPIAERYRLGGMYSIRGYEYGDISPADDDGNKFGGTKFIQNNFELIFPVIPSAQIMGVVFFDQGQAYDSDEAFFKRDLVRSYGAGFRWYSPIGPLRFEYGQPINPDSSEGLSNKGRWEFSIGGMI</sequence>
<protein>
    <recommendedName>
        <fullName evidence="8">Outer membrane protein assembly factor BamA</fullName>
    </recommendedName>
</protein>
<dbReference type="InterPro" id="IPR034746">
    <property type="entry name" value="POTRA"/>
</dbReference>
<keyword evidence="3" id="KW-0812">Transmembrane</keyword>
<dbReference type="AlphaFoldDB" id="A0A4R1KCZ4"/>
<gene>
    <name evidence="11" type="ORF">C8D98_0962</name>
</gene>
<evidence type="ECO:0000256" key="7">
    <source>
        <dbReference type="ARBA" id="ARBA00023237"/>
    </source>
</evidence>
<organism evidence="11 12">
    <name type="scientific">Seleniivibrio woodruffii</name>
    <dbReference type="NCBI Taxonomy" id="1078050"/>
    <lineage>
        <taxon>Bacteria</taxon>
        <taxon>Pseudomonadati</taxon>
        <taxon>Deferribacterota</taxon>
        <taxon>Deferribacteres</taxon>
        <taxon>Deferribacterales</taxon>
        <taxon>Geovibrionaceae</taxon>
        <taxon>Seleniivibrio</taxon>
    </lineage>
</organism>
<evidence type="ECO:0000259" key="10">
    <source>
        <dbReference type="PROSITE" id="PS51779"/>
    </source>
</evidence>
<keyword evidence="12" id="KW-1185">Reference proteome</keyword>
<dbReference type="InterPro" id="IPR039910">
    <property type="entry name" value="D15-like"/>
</dbReference>
<dbReference type="GO" id="GO:0009279">
    <property type="term" value="C:cell outer membrane"/>
    <property type="evidence" value="ECO:0007669"/>
    <property type="project" value="UniProtKB-UniRule"/>
</dbReference>
<evidence type="ECO:0000256" key="5">
    <source>
        <dbReference type="ARBA" id="ARBA00022737"/>
    </source>
</evidence>
<dbReference type="InterPro" id="IPR023707">
    <property type="entry name" value="OM_assembly_BamA"/>
</dbReference>
<dbReference type="InterPro" id="IPR000184">
    <property type="entry name" value="Bac_surfAg_D15"/>
</dbReference>
<dbReference type="RefSeq" id="WP_132872493.1">
    <property type="nucleotide sequence ID" value="NZ_SMGG01000003.1"/>
</dbReference>
<feature type="domain" description="POTRA" evidence="10">
    <location>
        <begin position="263"/>
        <end position="341"/>
    </location>
</feature>
<dbReference type="Pfam" id="PF01103">
    <property type="entry name" value="Omp85"/>
    <property type="match status" value="1"/>
</dbReference>
<evidence type="ECO:0000313" key="12">
    <source>
        <dbReference type="Proteomes" id="UP000294614"/>
    </source>
</evidence>
<evidence type="ECO:0000256" key="4">
    <source>
        <dbReference type="ARBA" id="ARBA00022729"/>
    </source>
</evidence>